<dbReference type="KEGG" id="adu:107484784"/>
<keyword evidence="3" id="KW-1185">Reference proteome</keyword>
<organism evidence="3 4">
    <name type="scientific">Arachis duranensis</name>
    <name type="common">Wild peanut</name>
    <dbReference type="NCBI Taxonomy" id="130453"/>
    <lineage>
        <taxon>Eukaryota</taxon>
        <taxon>Viridiplantae</taxon>
        <taxon>Streptophyta</taxon>
        <taxon>Embryophyta</taxon>
        <taxon>Tracheophyta</taxon>
        <taxon>Spermatophyta</taxon>
        <taxon>Magnoliopsida</taxon>
        <taxon>eudicotyledons</taxon>
        <taxon>Gunneridae</taxon>
        <taxon>Pentapetalae</taxon>
        <taxon>rosids</taxon>
        <taxon>fabids</taxon>
        <taxon>Fabales</taxon>
        <taxon>Fabaceae</taxon>
        <taxon>Papilionoideae</taxon>
        <taxon>50 kb inversion clade</taxon>
        <taxon>dalbergioids sensu lato</taxon>
        <taxon>Dalbergieae</taxon>
        <taxon>Pterocarpus clade</taxon>
        <taxon>Arachis</taxon>
    </lineage>
</organism>
<dbReference type="RefSeq" id="XP_015960811.1">
    <property type="nucleotide sequence ID" value="XM_016105325.1"/>
</dbReference>
<dbReference type="GeneID" id="107484784"/>
<name>A0A6P4D7Y7_ARADU</name>
<sequence length="255" mass="28896">MAAMANLVNTMEANAAATLQTVQRLAQPTGSRNKNGECTEDSLSGVPKTLAAFLKANPPAFNGSTAPTEADNWFQAVEQEAFYKKYSYESLREARELELLQLKQGSMTIAEYTSKFEEFFRFSKISQGTSESYEEWKCVKYEVGLREDIRRVVAPLEIRRFSKLVDKARVVEEHAKTVVSSRDTHRGNTSRELDDYLGPRGQNFKKDGHTPQHLLGQENFRRDNNAQLHRMKGSHLCFTCGLPGNLAKNCHRKKN</sequence>
<reference evidence="4" key="2">
    <citation type="submission" date="2025-08" db="UniProtKB">
        <authorList>
            <consortium name="RefSeq"/>
        </authorList>
    </citation>
    <scope>IDENTIFICATION</scope>
    <source>
        <tissue evidence="4">Whole plant</tissue>
    </source>
</reference>
<feature type="domain" description="Retrotransposon gag" evidence="2">
    <location>
        <begin position="72"/>
        <end position="125"/>
    </location>
</feature>
<dbReference type="OrthoDB" id="2272416at2759"/>
<dbReference type="InterPro" id="IPR005162">
    <property type="entry name" value="Retrotrans_gag_dom"/>
</dbReference>
<reference evidence="3" key="1">
    <citation type="journal article" date="2016" name="Nat. Genet.">
        <title>The genome sequences of Arachis duranensis and Arachis ipaensis, the diploid ancestors of cultivated peanut.</title>
        <authorList>
            <person name="Bertioli D.J."/>
            <person name="Cannon S.B."/>
            <person name="Froenicke L."/>
            <person name="Huang G."/>
            <person name="Farmer A.D."/>
            <person name="Cannon E.K."/>
            <person name="Liu X."/>
            <person name="Gao D."/>
            <person name="Clevenger J."/>
            <person name="Dash S."/>
            <person name="Ren L."/>
            <person name="Moretzsohn M.C."/>
            <person name="Shirasawa K."/>
            <person name="Huang W."/>
            <person name="Vidigal B."/>
            <person name="Abernathy B."/>
            <person name="Chu Y."/>
            <person name="Niederhuth C.E."/>
            <person name="Umale P."/>
            <person name="Araujo A.C."/>
            <person name="Kozik A."/>
            <person name="Kim K.D."/>
            <person name="Burow M.D."/>
            <person name="Varshney R.K."/>
            <person name="Wang X."/>
            <person name="Zhang X."/>
            <person name="Barkley N."/>
            <person name="Guimaraes P.M."/>
            <person name="Isobe S."/>
            <person name="Guo B."/>
            <person name="Liao B."/>
            <person name="Stalker H.T."/>
            <person name="Schmitz R.J."/>
            <person name="Scheffler B.E."/>
            <person name="Leal-Bertioli S.C."/>
            <person name="Xun X."/>
            <person name="Jackson S.A."/>
            <person name="Michelmore R."/>
            <person name="Ozias-Akins P."/>
        </authorList>
    </citation>
    <scope>NUCLEOTIDE SEQUENCE [LARGE SCALE GENOMIC DNA]</scope>
    <source>
        <strain evidence="3">cv. V14167</strain>
    </source>
</reference>
<dbReference type="PANTHER" id="PTHR34482:SF49">
    <property type="entry name" value="RETROTRANSPOSON GAG DOMAIN-CONTAINING PROTEIN"/>
    <property type="match status" value="1"/>
</dbReference>
<dbReference type="AlphaFoldDB" id="A0A6P4D7Y7"/>
<dbReference type="Pfam" id="PF03732">
    <property type="entry name" value="Retrotrans_gag"/>
    <property type="match status" value="1"/>
</dbReference>
<evidence type="ECO:0000313" key="3">
    <source>
        <dbReference type="Proteomes" id="UP000515211"/>
    </source>
</evidence>
<evidence type="ECO:0000256" key="1">
    <source>
        <dbReference type="SAM" id="MobiDB-lite"/>
    </source>
</evidence>
<evidence type="ECO:0000259" key="2">
    <source>
        <dbReference type="Pfam" id="PF03732"/>
    </source>
</evidence>
<protein>
    <submittedName>
        <fullName evidence="4">Uncharacterized protein LOC107484784</fullName>
    </submittedName>
</protein>
<accession>A0A6P4D7Y7</accession>
<evidence type="ECO:0000313" key="4">
    <source>
        <dbReference type="RefSeq" id="XP_015960811.1"/>
    </source>
</evidence>
<proteinExistence type="predicted"/>
<gene>
    <name evidence="4" type="primary">LOC107484784</name>
</gene>
<dbReference type="Proteomes" id="UP000515211">
    <property type="component" value="Chromosome 4"/>
</dbReference>
<dbReference type="PANTHER" id="PTHR34482">
    <property type="entry name" value="DNA DAMAGE-INDUCIBLE PROTEIN 1-LIKE"/>
    <property type="match status" value="1"/>
</dbReference>
<feature type="compositionally biased region" description="Basic and acidic residues" evidence="1">
    <location>
        <begin position="179"/>
        <end position="194"/>
    </location>
</feature>
<feature type="region of interest" description="Disordered" evidence="1">
    <location>
        <begin position="179"/>
        <end position="212"/>
    </location>
</feature>